<organism evidence="7 8">
    <name type="scientific">Orbilia blumenaviensis</name>
    <dbReference type="NCBI Taxonomy" id="1796055"/>
    <lineage>
        <taxon>Eukaryota</taxon>
        <taxon>Fungi</taxon>
        <taxon>Dikarya</taxon>
        <taxon>Ascomycota</taxon>
        <taxon>Pezizomycotina</taxon>
        <taxon>Orbiliomycetes</taxon>
        <taxon>Orbiliales</taxon>
        <taxon>Orbiliaceae</taxon>
        <taxon>Orbilia</taxon>
    </lineage>
</organism>
<feature type="compositionally biased region" description="Polar residues" evidence="5">
    <location>
        <begin position="595"/>
        <end position="627"/>
    </location>
</feature>
<dbReference type="EMBL" id="JAVHNS010000003">
    <property type="protein sequence ID" value="KAK6360794.1"/>
    <property type="molecule type" value="Genomic_DNA"/>
</dbReference>
<feature type="compositionally biased region" description="Basic and acidic residues" evidence="5">
    <location>
        <begin position="405"/>
        <end position="414"/>
    </location>
</feature>
<keyword evidence="2" id="KW-0227">DNA damage</keyword>
<evidence type="ECO:0000256" key="5">
    <source>
        <dbReference type="SAM" id="MobiDB-lite"/>
    </source>
</evidence>
<comment type="subcellular location">
    <subcellularLocation>
        <location evidence="1">Nucleus</location>
    </subcellularLocation>
</comment>
<feature type="region of interest" description="Disordered" evidence="5">
    <location>
        <begin position="399"/>
        <end position="678"/>
    </location>
</feature>
<feature type="compositionally biased region" description="Basic and acidic residues" evidence="5">
    <location>
        <begin position="449"/>
        <end position="459"/>
    </location>
</feature>
<evidence type="ECO:0000256" key="3">
    <source>
        <dbReference type="ARBA" id="ARBA00023242"/>
    </source>
</evidence>
<reference evidence="7 8" key="1">
    <citation type="submission" date="2019-10" db="EMBL/GenBank/DDBJ databases">
        <authorList>
            <person name="Palmer J.M."/>
        </authorList>
    </citation>
    <scope>NUCLEOTIDE SEQUENCE [LARGE SCALE GENOMIC DNA]</scope>
    <source>
        <strain evidence="7 8">TWF730</strain>
    </source>
</reference>
<sequence>MATQDPIFGPLLQKSEAFQQQLATAISAASSRNKELESQYQSKIATLERELEESSIEIERLKASSTSLDQDAPSKGSFLPSTPAPKPPRTIDGVEYVTKDEYNKLFKSLQHTGKKYHMAQQKLDHLEVATGANKGKGTPQCQPLKQLSDELEMEKAKVKEFERKLGTLTQLLDVTQTAIQSVIETNKEAMKRYKKYRDEDDRWKAEMLEKGAITASDFEQRPSRDPWPSIAAPLRHLFTSISGNNIMRTRGQSVVPPRSTASKSTPCPPAKHPLRLIKGERQSPAPLSPTQDPDVTSDEEPERLEELEGLEDEEDEPESALLKFSPTSRAIMRKPGSETLAVLHPEPLSPIESHLAGINWEIAEDALVSVKSEPMSEPDWYSKYGYSRIISGEQETFDLDNITAPRRESTDRRSFGQLISTPDKDRIRSPFLMQSSQLTRSSSTTRGDQPADSHFKPSQHDPIVINDTSDEDPLPLQVPVDKATPQPSSKSNAVEVPSKPKPPSEKAARSPLGEIPDPNNGPPEPSTGNITSRQPANRKKNLTNAAEDEGNSNKENPPAVGKLTDMLSTPTQNNRLPPMVARSTGALKLKRRSLGSMSTTRQPMKRSSLNFPSHSEATGVVETTNAVATPGEKRLPEGPQGSSHKKKRRTEGSSTTPAPEQKPDDPFSPSKYRINKNKNDGLGFAFGEVVRDKARKDCLPKCVKECCRDLASGKLHDMWEPPVAYQAPKFSSVDSSPPGEVGEASKNLQYKEWNEAREKSERNLGFGKHRAQHQKAAEVMGYWESDFPTTQQLEEQRKESDRRYMEKGFERYEQANKGGMYERRV</sequence>
<feature type="compositionally biased region" description="Polar residues" evidence="5">
    <location>
        <begin position="566"/>
        <end position="575"/>
    </location>
</feature>
<feature type="region of interest" description="Disordered" evidence="5">
    <location>
        <begin position="248"/>
        <end position="323"/>
    </location>
</feature>
<evidence type="ECO:0000256" key="1">
    <source>
        <dbReference type="ARBA" id="ARBA00004123"/>
    </source>
</evidence>
<feature type="compositionally biased region" description="Acidic residues" evidence="5">
    <location>
        <begin position="295"/>
        <end position="318"/>
    </location>
</feature>
<dbReference type="GO" id="GO:0006281">
    <property type="term" value="P:DNA repair"/>
    <property type="evidence" value="ECO:0007669"/>
    <property type="project" value="InterPro"/>
</dbReference>
<name>A0AAV9VI91_9PEZI</name>
<dbReference type="Proteomes" id="UP001373714">
    <property type="component" value="Unassembled WGS sequence"/>
</dbReference>
<evidence type="ECO:0000256" key="2">
    <source>
        <dbReference type="ARBA" id="ARBA00022763"/>
    </source>
</evidence>
<accession>A0AAV9VI91</accession>
<feature type="coiled-coil region" evidence="4">
    <location>
        <begin position="144"/>
        <end position="206"/>
    </location>
</feature>
<proteinExistence type="predicted"/>
<evidence type="ECO:0000259" key="6">
    <source>
        <dbReference type="Pfam" id="PF08573"/>
    </source>
</evidence>
<feature type="compositionally biased region" description="Low complexity" evidence="5">
    <location>
        <begin position="434"/>
        <end position="446"/>
    </location>
</feature>
<keyword evidence="8" id="KW-1185">Reference proteome</keyword>
<dbReference type="GO" id="GO:0005634">
    <property type="term" value="C:nucleus"/>
    <property type="evidence" value="ECO:0007669"/>
    <property type="project" value="UniProtKB-SubCell"/>
</dbReference>
<feature type="domain" description="DNA endonuclease activator Ctp1 C-terminal" evidence="6">
    <location>
        <begin position="685"/>
        <end position="792"/>
    </location>
</feature>
<dbReference type="Pfam" id="PF08573">
    <property type="entry name" value="SAE2"/>
    <property type="match status" value="1"/>
</dbReference>
<feature type="region of interest" description="Disordered" evidence="5">
    <location>
        <begin position="62"/>
        <end position="92"/>
    </location>
</feature>
<feature type="compositionally biased region" description="Polar residues" evidence="5">
    <location>
        <begin position="526"/>
        <end position="535"/>
    </location>
</feature>
<comment type="caution">
    <text evidence="7">The sequence shown here is derived from an EMBL/GenBank/DDBJ whole genome shotgun (WGS) entry which is preliminary data.</text>
</comment>
<keyword evidence="4" id="KW-0175">Coiled coil</keyword>
<keyword evidence="3" id="KW-0539">Nucleus</keyword>
<evidence type="ECO:0000313" key="8">
    <source>
        <dbReference type="Proteomes" id="UP001373714"/>
    </source>
</evidence>
<dbReference type="AlphaFoldDB" id="A0AAV9VI91"/>
<feature type="region of interest" description="Disordered" evidence="5">
    <location>
        <begin position="731"/>
        <end position="751"/>
    </location>
</feature>
<evidence type="ECO:0000256" key="4">
    <source>
        <dbReference type="SAM" id="Coils"/>
    </source>
</evidence>
<dbReference type="InterPro" id="IPR013882">
    <property type="entry name" value="Ctp1_C"/>
</dbReference>
<protein>
    <recommendedName>
        <fullName evidence="6">DNA endonuclease activator Ctp1 C-terminal domain-containing protein</fullName>
    </recommendedName>
</protein>
<gene>
    <name evidence="7" type="ORF">TWF730_006916</name>
</gene>
<evidence type="ECO:0000313" key="7">
    <source>
        <dbReference type="EMBL" id="KAK6360794.1"/>
    </source>
</evidence>